<comment type="caution">
    <text evidence="2">The sequence shown here is derived from an EMBL/GenBank/DDBJ whole genome shotgun (WGS) entry which is preliminary data.</text>
</comment>
<dbReference type="OrthoDB" id="9802248at2"/>
<protein>
    <submittedName>
        <fullName evidence="2">MBL fold metallo-hydrolase</fullName>
    </submittedName>
</protein>
<dbReference type="Proteomes" id="UP000448867">
    <property type="component" value="Unassembled WGS sequence"/>
</dbReference>
<dbReference type="InterPro" id="IPR036866">
    <property type="entry name" value="RibonucZ/Hydroxyglut_hydro"/>
</dbReference>
<feature type="domain" description="Metallo-beta-lactamase" evidence="1">
    <location>
        <begin position="20"/>
        <end position="212"/>
    </location>
</feature>
<dbReference type="PANTHER" id="PTHR42951">
    <property type="entry name" value="METALLO-BETA-LACTAMASE DOMAIN-CONTAINING"/>
    <property type="match status" value="1"/>
</dbReference>
<evidence type="ECO:0000259" key="1">
    <source>
        <dbReference type="SMART" id="SM00849"/>
    </source>
</evidence>
<dbReference type="CDD" id="cd07721">
    <property type="entry name" value="yflN-like_MBL-fold"/>
    <property type="match status" value="1"/>
</dbReference>
<keyword evidence="3" id="KW-1185">Reference proteome</keyword>
<organism evidence="2 3">
    <name type="scientific">Metabacillus lacus</name>
    <dbReference type="NCBI Taxonomy" id="1983721"/>
    <lineage>
        <taxon>Bacteria</taxon>
        <taxon>Bacillati</taxon>
        <taxon>Bacillota</taxon>
        <taxon>Bacilli</taxon>
        <taxon>Bacillales</taxon>
        <taxon>Bacillaceae</taxon>
        <taxon>Metabacillus</taxon>
    </lineage>
</organism>
<dbReference type="InterPro" id="IPR050855">
    <property type="entry name" value="NDM-1-like"/>
</dbReference>
<dbReference type="PANTHER" id="PTHR42951:SF9">
    <property type="entry name" value="METAL-DEPENDENT HYDROLASE"/>
    <property type="match status" value="1"/>
</dbReference>
<dbReference type="AlphaFoldDB" id="A0A7X2LZV5"/>
<gene>
    <name evidence="2" type="ORF">GJU40_09410</name>
</gene>
<dbReference type="Pfam" id="PF00753">
    <property type="entry name" value="Lactamase_B"/>
    <property type="match status" value="1"/>
</dbReference>
<accession>A0A7X2LZV5</accession>
<name>A0A7X2LZV5_9BACI</name>
<dbReference type="InterPro" id="IPR001279">
    <property type="entry name" value="Metallo-B-lactamas"/>
</dbReference>
<evidence type="ECO:0000313" key="2">
    <source>
        <dbReference type="EMBL" id="MRX72367.1"/>
    </source>
</evidence>
<dbReference type="RefSeq" id="WP_154307525.1">
    <property type="nucleotide sequence ID" value="NZ_WKKI01000014.1"/>
</dbReference>
<dbReference type="SUPFAM" id="SSF56281">
    <property type="entry name" value="Metallo-hydrolase/oxidoreductase"/>
    <property type="match status" value="1"/>
</dbReference>
<dbReference type="Gene3D" id="3.60.15.10">
    <property type="entry name" value="Ribonuclease Z/Hydroxyacylglutathione hydrolase-like"/>
    <property type="match status" value="1"/>
</dbReference>
<dbReference type="EMBL" id="WKKI01000014">
    <property type="protein sequence ID" value="MRX72367.1"/>
    <property type="molecule type" value="Genomic_DNA"/>
</dbReference>
<sequence length="240" mass="26075">MKIVKNRYLYQVSFLSSLFPVNCYLVEEEEGLTLVDAALPYSAKGILRAAEGIGKPITGIVLTHAHEDHTGALDHLKRALPAVPVYISARDSKLLDGDVSLLPDEPQQPIKGGVPKKLKTRPDVLLHDGDYISSLQAVSAPGHTPGMMAYLDSRTGALLAGDVYHTRGGTTVAGDIRLTFPFPSLATWSRDLNLQSAKKLLELQPTLLATGHGVMLKQPQEEMKAAISRAQKKFSKESRV</sequence>
<dbReference type="GO" id="GO:0016787">
    <property type="term" value="F:hydrolase activity"/>
    <property type="evidence" value="ECO:0007669"/>
    <property type="project" value="UniProtKB-KW"/>
</dbReference>
<dbReference type="SMART" id="SM00849">
    <property type="entry name" value="Lactamase_B"/>
    <property type="match status" value="1"/>
</dbReference>
<reference evidence="2 3" key="1">
    <citation type="submission" date="2019-11" db="EMBL/GenBank/DDBJ databases">
        <title>Bacillus lacus genome.</title>
        <authorList>
            <person name="Allen C.J."/>
            <person name="Newman J.D."/>
        </authorList>
    </citation>
    <scope>NUCLEOTIDE SEQUENCE [LARGE SCALE GENOMIC DNA]</scope>
    <source>
        <strain evidence="2 3">KCTC 33946</strain>
    </source>
</reference>
<evidence type="ECO:0000313" key="3">
    <source>
        <dbReference type="Proteomes" id="UP000448867"/>
    </source>
</evidence>
<proteinExistence type="predicted"/>
<keyword evidence="2" id="KW-0378">Hydrolase</keyword>